<name>A0A0D9QMM4_PLAFR</name>
<evidence type="ECO:0000313" key="1">
    <source>
        <dbReference type="EMBL" id="KJP88284.1"/>
    </source>
</evidence>
<dbReference type="EMBL" id="KQ001663">
    <property type="protein sequence ID" value="KJP88284.1"/>
    <property type="molecule type" value="Genomic_DNA"/>
</dbReference>
<protein>
    <recommendedName>
        <fullName evidence="3">DNA/RNA-binding protein Alba-like domain-containing protein</fullName>
    </recommendedName>
</protein>
<dbReference type="GeneID" id="24267379"/>
<dbReference type="OrthoDB" id="373931at2759"/>
<dbReference type="VEuPathDB" id="PlasmoDB:AK88_02065"/>
<evidence type="ECO:0000313" key="2">
    <source>
        <dbReference type="Proteomes" id="UP000054561"/>
    </source>
</evidence>
<proteinExistence type="predicted"/>
<dbReference type="RefSeq" id="XP_012335122.1">
    <property type="nucleotide sequence ID" value="XM_012479699.1"/>
</dbReference>
<dbReference type="OMA" id="NCYEIVV"/>
<sequence length="90" mass="10436">MKEQNCYEIVVKNESENVQKHVAGCLERVKMGNVKIVGKQHGIAKAFTLLELLKKETKEMNHNIRYKNLKATGPDRRRSLEINIFLSLRN</sequence>
<keyword evidence="2" id="KW-1185">Reference proteome</keyword>
<reference evidence="1 2" key="1">
    <citation type="submission" date="2014-03" db="EMBL/GenBank/DDBJ databases">
        <title>The Genome Sequence of Plasmodium fragile nilgiri.</title>
        <authorList>
            <consortium name="The Broad Institute Genomics Platform"/>
            <consortium name="The Broad Institute Genome Sequencing Center for Infectious Disease"/>
            <person name="Neafsey D."/>
            <person name="Duraisingh M."/>
            <person name="Young S.K."/>
            <person name="Zeng Q."/>
            <person name="Gargeya S."/>
            <person name="Abouelleil A."/>
            <person name="Alvarado L."/>
            <person name="Chapman S.B."/>
            <person name="Gainer-Dewar J."/>
            <person name="Goldberg J."/>
            <person name="Griggs A."/>
            <person name="Gujja S."/>
            <person name="Hansen M."/>
            <person name="Howarth C."/>
            <person name="Imamovic A."/>
            <person name="Larimer J."/>
            <person name="Pearson M."/>
            <person name="Poon T.W."/>
            <person name="Priest M."/>
            <person name="Roberts A."/>
            <person name="Saif S."/>
            <person name="Shea T."/>
            <person name="Sykes S."/>
            <person name="Wortman J."/>
            <person name="Nusbaum C."/>
            <person name="Birren B."/>
        </authorList>
    </citation>
    <scope>NUCLEOTIDE SEQUENCE [LARGE SCALE GENOMIC DNA]</scope>
    <source>
        <strain evidence="2">nilgiri</strain>
    </source>
</reference>
<evidence type="ECO:0008006" key="3">
    <source>
        <dbReference type="Google" id="ProtNLM"/>
    </source>
</evidence>
<dbReference type="Proteomes" id="UP000054561">
    <property type="component" value="Unassembled WGS sequence"/>
</dbReference>
<gene>
    <name evidence="1" type="ORF">AK88_02065</name>
</gene>
<organism evidence="1 2">
    <name type="scientific">Plasmodium fragile</name>
    <dbReference type="NCBI Taxonomy" id="5857"/>
    <lineage>
        <taxon>Eukaryota</taxon>
        <taxon>Sar</taxon>
        <taxon>Alveolata</taxon>
        <taxon>Apicomplexa</taxon>
        <taxon>Aconoidasida</taxon>
        <taxon>Haemosporida</taxon>
        <taxon>Plasmodiidae</taxon>
        <taxon>Plasmodium</taxon>
        <taxon>Plasmodium (Plasmodium)</taxon>
    </lineage>
</organism>
<dbReference type="AlphaFoldDB" id="A0A0D9QMM4"/>
<accession>A0A0D9QMM4</accession>